<evidence type="ECO:0000313" key="2">
    <source>
        <dbReference type="EMBL" id="KAK9818190.1"/>
    </source>
</evidence>
<name>A0AAW1Q7F2_9CHLO</name>
<dbReference type="AlphaFoldDB" id="A0AAW1Q7F2"/>
<sequence length="396" mass="41188">MGGESCPSRSCVSHPDPVGRVLTCVEASVRASANFSPLAVPGLTMARKINQTLAVSACLLLAYSAFPYVAAQAPAPAPAGGCVPLMDLLAISPDFMLITAALKNSSMAAKLAAPSTAPQYTVFAPLDDAVLDHLQARNMTKEQFLAQPSLETLLSYHVLPQPMSSAQFASGLVMPTLLSSSPLTVELNQLGQFSNQTYATVFGFGTSGTLASYDIVTCQAIIHVINVVLLPKSELSFPEILVRSLEDLPFYGVTSVASELGAVMQPGNDTNEVAAVLVGALQAGFQAQVGAVLYQLLQQPNGASYVAQLTVSAIWQGLQAYFAGPLAAAVEAGYEAQVAAVVQQMLTMVDCPKIRSYVYEATYGGNGIATIDSAAAGMLMSAIQGIPTLQACIASA</sequence>
<organism evidence="2 3">
    <name type="scientific">[Myrmecia] bisecta</name>
    <dbReference type="NCBI Taxonomy" id="41462"/>
    <lineage>
        <taxon>Eukaryota</taxon>
        <taxon>Viridiplantae</taxon>
        <taxon>Chlorophyta</taxon>
        <taxon>core chlorophytes</taxon>
        <taxon>Trebouxiophyceae</taxon>
        <taxon>Trebouxiales</taxon>
        <taxon>Trebouxiaceae</taxon>
        <taxon>Myrmecia</taxon>
    </lineage>
</organism>
<gene>
    <name evidence="2" type="ORF">WJX72_008512</name>
</gene>
<keyword evidence="3" id="KW-1185">Reference proteome</keyword>
<evidence type="ECO:0000313" key="3">
    <source>
        <dbReference type="Proteomes" id="UP001489004"/>
    </source>
</evidence>
<comment type="caution">
    <text evidence="2">The sequence shown here is derived from an EMBL/GenBank/DDBJ whole genome shotgun (WGS) entry which is preliminary data.</text>
</comment>
<feature type="domain" description="FAS1" evidence="1">
    <location>
        <begin position="82"/>
        <end position="229"/>
    </location>
</feature>
<dbReference type="GO" id="GO:0005615">
    <property type="term" value="C:extracellular space"/>
    <property type="evidence" value="ECO:0007669"/>
    <property type="project" value="TreeGrafter"/>
</dbReference>
<dbReference type="PANTHER" id="PTHR10900:SF77">
    <property type="entry name" value="FI19380P1"/>
    <property type="match status" value="1"/>
</dbReference>
<accession>A0AAW1Q7F2</accession>
<dbReference type="InterPro" id="IPR050904">
    <property type="entry name" value="Adhesion/Biosynth-related"/>
</dbReference>
<dbReference type="InterPro" id="IPR000782">
    <property type="entry name" value="FAS1_domain"/>
</dbReference>
<dbReference type="Proteomes" id="UP001489004">
    <property type="component" value="Unassembled WGS sequence"/>
</dbReference>
<reference evidence="2 3" key="1">
    <citation type="journal article" date="2024" name="Nat. Commun.">
        <title>Phylogenomics reveals the evolutionary origins of lichenization in chlorophyte algae.</title>
        <authorList>
            <person name="Puginier C."/>
            <person name="Libourel C."/>
            <person name="Otte J."/>
            <person name="Skaloud P."/>
            <person name="Haon M."/>
            <person name="Grisel S."/>
            <person name="Petersen M."/>
            <person name="Berrin J.G."/>
            <person name="Delaux P.M."/>
            <person name="Dal Grande F."/>
            <person name="Keller J."/>
        </authorList>
    </citation>
    <scope>NUCLEOTIDE SEQUENCE [LARGE SCALE GENOMIC DNA]</scope>
    <source>
        <strain evidence="2 3">SAG 2043</strain>
    </source>
</reference>
<dbReference type="SUPFAM" id="SSF82153">
    <property type="entry name" value="FAS1 domain"/>
    <property type="match status" value="1"/>
</dbReference>
<dbReference type="Pfam" id="PF02469">
    <property type="entry name" value="Fasciclin"/>
    <property type="match status" value="1"/>
</dbReference>
<dbReference type="InterPro" id="IPR036378">
    <property type="entry name" value="FAS1_dom_sf"/>
</dbReference>
<proteinExistence type="predicted"/>
<dbReference type="EMBL" id="JALJOR010000004">
    <property type="protein sequence ID" value="KAK9818190.1"/>
    <property type="molecule type" value="Genomic_DNA"/>
</dbReference>
<dbReference type="Gene3D" id="2.30.180.10">
    <property type="entry name" value="FAS1 domain"/>
    <property type="match status" value="1"/>
</dbReference>
<protein>
    <recommendedName>
        <fullName evidence="1">FAS1 domain-containing protein</fullName>
    </recommendedName>
</protein>
<evidence type="ECO:0000259" key="1">
    <source>
        <dbReference type="PROSITE" id="PS50213"/>
    </source>
</evidence>
<dbReference type="PROSITE" id="PS50213">
    <property type="entry name" value="FAS1"/>
    <property type="match status" value="1"/>
</dbReference>
<dbReference type="SMART" id="SM00554">
    <property type="entry name" value="FAS1"/>
    <property type="match status" value="1"/>
</dbReference>
<dbReference type="PANTHER" id="PTHR10900">
    <property type="entry name" value="PERIOSTIN-RELATED"/>
    <property type="match status" value="1"/>
</dbReference>